<proteinExistence type="predicted"/>
<sequence>MPAETKVSPIGDGTETQQRGDKADRKEALRGWSSVHGKYVRGRRERADITRRARSYYLVSEKTHVAHYRLSLSSLLCRCEGVYARLTFLSACIRGRYVFIGPNVRAEE</sequence>
<dbReference type="EMBL" id="KN825094">
    <property type="protein sequence ID" value="KIK94635.1"/>
    <property type="molecule type" value="Genomic_DNA"/>
</dbReference>
<accession>A0A0D0E856</accession>
<dbReference type="Proteomes" id="UP000054538">
    <property type="component" value="Unassembled WGS sequence"/>
</dbReference>
<evidence type="ECO:0000313" key="3">
    <source>
        <dbReference type="Proteomes" id="UP000054538"/>
    </source>
</evidence>
<evidence type="ECO:0000313" key="2">
    <source>
        <dbReference type="EMBL" id="KIK94635.1"/>
    </source>
</evidence>
<feature type="region of interest" description="Disordered" evidence="1">
    <location>
        <begin position="1"/>
        <end position="28"/>
    </location>
</feature>
<evidence type="ECO:0000256" key="1">
    <source>
        <dbReference type="SAM" id="MobiDB-lite"/>
    </source>
</evidence>
<organism evidence="2 3">
    <name type="scientific">Paxillus rubicundulus Ve08.2h10</name>
    <dbReference type="NCBI Taxonomy" id="930991"/>
    <lineage>
        <taxon>Eukaryota</taxon>
        <taxon>Fungi</taxon>
        <taxon>Dikarya</taxon>
        <taxon>Basidiomycota</taxon>
        <taxon>Agaricomycotina</taxon>
        <taxon>Agaricomycetes</taxon>
        <taxon>Agaricomycetidae</taxon>
        <taxon>Boletales</taxon>
        <taxon>Paxilineae</taxon>
        <taxon>Paxillaceae</taxon>
        <taxon>Paxillus</taxon>
    </lineage>
</organism>
<keyword evidence="3" id="KW-1185">Reference proteome</keyword>
<dbReference type="AlphaFoldDB" id="A0A0D0E856"/>
<gene>
    <name evidence="2" type="ORF">PAXRUDRAFT_827804</name>
</gene>
<reference evidence="3" key="2">
    <citation type="submission" date="2015-01" db="EMBL/GenBank/DDBJ databases">
        <title>Evolutionary Origins and Diversification of the Mycorrhizal Mutualists.</title>
        <authorList>
            <consortium name="DOE Joint Genome Institute"/>
            <consortium name="Mycorrhizal Genomics Consortium"/>
            <person name="Kohler A."/>
            <person name="Kuo A."/>
            <person name="Nagy L.G."/>
            <person name="Floudas D."/>
            <person name="Copeland A."/>
            <person name="Barry K.W."/>
            <person name="Cichocki N."/>
            <person name="Veneault-Fourrey C."/>
            <person name="LaButti K."/>
            <person name="Lindquist E.A."/>
            <person name="Lipzen A."/>
            <person name="Lundell T."/>
            <person name="Morin E."/>
            <person name="Murat C."/>
            <person name="Riley R."/>
            <person name="Ohm R."/>
            <person name="Sun H."/>
            <person name="Tunlid A."/>
            <person name="Henrissat B."/>
            <person name="Grigoriev I.V."/>
            <person name="Hibbett D.S."/>
            <person name="Martin F."/>
        </authorList>
    </citation>
    <scope>NUCLEOTIDE SEQUENCE [LARGE SCALE GENOMIC DNA]</scope>
    <source>
        <strain evidence="3">Ve08.2h10</strain>
    </source>
</reference>
<reference evidence="2 3" key="1">
    <citation type="submission" date="2014-04" db="EMBL/GenBank/DDBJ databases">
        <authorList>
            <consortium name="DOE Joint Genome Institute"/>
            <person name="Kuo A."/>
            <person name="Kohler A."/>
            <person name="Jargeat P."/>
            <person name="Nagy L.G."/>
            <person name="Floudas D."/>
            <person name="Copeland A."/>
            <person name="Barry K.W."/>
            <person name="Cichocki N."/>
            <person name="Veneault-Fourrey C."/>
            <person name="LaButti K."/>
            <person name="Lindquist E.A."/>
            <person name="Lipzen A."/>
            <person name="Lundell T."/>
            <person name="Morin E."/>
            <person name="Murat C."/>
            <person name="Sun H."/>
            <person name="Tunlid A."/>
            <person name="Henrissat B."/>
            <person name="Grigoriev I.V."/>
            <person name="Hibbett D.S."/>
            <person name="Martin F."/>
            <person name="Nordberg H.P."/>
            <person name="Cantor M.N."/>
            <person name="Hua S.X."/>
        </authorList>
    </citation>
    <scope>NUCLEOTIDE SEQUENCE [LARGE SCALE GENOMIC DNA]</scope>
    <source>
        <strain evidence="2 3">Ve08.2h10</strain>
    </source>
</reference>
<dbReference type="HOGENOM" id="CLU_2197771_0_0_1"/>
<name>A0A0D0E856_9AGAM</name>
<dbReference type="InParanoid" id="A0A0D0E856"/>
<protein>
    <submittedName>
        <fullName evidence="2">Uncharacterized protein</fullName>
    </submittedName>
</protein>
<feature type="compositionally biased region" description="Basic and acidic residues" evidence="1">
    <location>
        <begin position="18"/>
        <end position="28"/>
    </location>
</feature>